<organism evidence="1 2">
    <name type="scientific">Thermococcus sibiricus</name>
    <dbReference type="NCBI Taxonomy" id="172049"/>
    <lineage>
        <taxon>Archaea</taxon>
        <taxon>Methanobacteriati</taxon>
        <taxon>Methanobacteriota</taxon>
        <taxon>Thermococci</taxon>
        <taxon>Thermococcales</taxon>
        <taxon>Thermococcaceae</taxon>
        <taxon>Thermococcus</taxon>
    </lineage>
</organism>
<accession>A0A124FF09</accession>
<dbReference type="Proteomes" id="UP000053911">
    <property type="component" value="Unassembled WGS sequence"/>
</dbReference>
<dbReference type="GeneID" id="8095533"/>
<protein>
    <submittedName>
        <fullName evidence="1">Uncharacterized protein</fullName>
    </submittedName>
</protein>
<name>A0A124FF09_9EURY</name>
<dbReference type="AlphaFoldDB" id="A0A124FF09"/>
<dbReference type="EMBL" id="LGFD01000092">
    <property type="protein sequence ID" value="KUK16630.1"/>
    <property type="molecule type" value="Genomic_DNA"/>
</dbReference>
<evidence type="ECO:0000313" key="2">
    <source>
        <dbReference type="Proteomes" id="UP000053911"/>
    </source>
</evidence>
<dbReference type="OMA" id="FLAVWVE"/>
<comment type="caution">
    <text evidence="1">The sequence shown here is derived from an EMBL/GenBank/DDBJ whole genome shotgun (WGS) entry which is preliminary data.</text>
</comment>
<sequence length="194" mass="21788">MKKWKIVAIFLVFILLAFYFGSFGFGKSEIHSSTQVGAASTKNATFKEGFCVYPDSKFGRVVAEELQNRGYEISVIGSPAECNSQFLAVWVEEINTTYSPFVAKGAIKVKAVYSSLGKPDHYLKYLNATDKERELITFISNVDGEMQGYLVAYVTDSSKGLMSFRWYQEHLMEEVAKNLINSLVSAIENAKIRK</sequence>
<gene>
    <name evidence="1" type="ORF">XD54_2080</name>
</gene>
<proteinExistence type="predicted"/>
<reference evidence="2" key="1">
    <citation type="journal article" date="2015" name="MBio">
        <title>Genome-Resolved Metagenomic Analysis Reveals Roles for Candidate Phyla and Other Microbial Community Members in Biogeochemical Transformations in Oil Reservoirs.</title>
        <authorList>
            <person name="Hu P."/>
            <person name="Tom L."/>
            <person name="Singh A."/>
            <person name="Thomas B.C."/>
            <person name="Baker B.J."/>
            <person name="Piceno Y.M."/>
            <person name="Andersen G.L."/>
            <person name="Banfield J.F."/>
        </authorList>
    </citation>
    <scope>NUCLEOTIDE SEQUENCE [LARGE SCALE GENOMIC DNA]</scope>
</reference>
<dbReference type="RefSeq" id="WP_015848831.1">
    <property type="nucleotide sequence ID" value="NZ_LGFD01000092.1"/>
</dbReference>
<evidence type="ECO:0000313" key="1">
    <source>
        <dbReference type="EMBL" id="KUK16630.1"/>
    </source>
</evidence>
<dbReference type="PATRIC" id="fig|172049.5.peg.761"/>